<evidence type="ECO:0000313" key="9">
    <source>
        <dbReference type="EMBL" id="SNS63836.1"/>
    </source>
</evidence>
<evidence type="ECO:0000313" key="10">
    <source>
        <dbReference type="Proteomes" id="UP000198284"/>
    </source>
</evidence>
<dbReference type="InterPro" id="IPR015939">
    <property type="entry name" value="Fum_Rdtase/Succ_DH_flav-like_C"/>
</dbReference>
<dbReference type="Gene3D" id="3.50.50.60">
    <property type="entry name" value="FAD/NAD(P)-binding domain"/>
    <property type="match status" value="1"/>
</dbReference>
<evidence type="ECO:0000256" key="5">
    <source>
        <dbReference type="ARBA" id="ARBA00048305"/>
    </source>
</evidence>
<evidence type="ECO:0000256" key="6">
    <source>
        <dbReference type="PIRSR" id="PIRSR000171-1"/>
    </source>
</evidence>
<keyword evidence="2" id="KW-0285">Flavoprotein</keyword>
<feature type="domain" description="FAD-dependent oxidoreductase 2 FAD-binding" evidence="7">
    <location>
        <begin position="23"/>
        <end position="229"/>
    </location>
</feature>
<dbReference type="PANTHER" id="PTHR42716:SF2">
    <property type="entry name" value="L-ASPARTATE OXIDASE, CHLOROPLASTIC"/>
    <property type="match status" value="1"/>
</dbReference>
<dbReference type="GO" id="GO:0009435">
    <property type="term" value="P:NAD+ biosynthetic process"/>
    <property type="evidence" value="ECO:0007669"/>
    <property type="project" value="InterPro"/>
</dbReference>
<proteinExistence type="predicted"/>
<dbReference type="EMBL" id="FZOT01000004">
    <property type="protein sequence ID" value="SNS63836.1"/>
    <property type="molecule type" value="Genomic_DNA"/>
</dbReference>
<dbReference type="InterPro" id="IPR005288">
    <property type="entry name" value="NadB"/>
</dbReference>
<dbReference type="Pfam" id="PF00890">
    <property type="entry name" value="FAD_binding_2"/>
    <property type="match status" value="1"/>
</dbReference>
<feature type="active site" description="Proton acceptor" evidence="6">
    <location>
        <position position="270"/>
    </location>
</feature>
<dbReference type="AlphaFoldDB" id="A0A239G3B7"/>
<dbReference type="GO" id="GO:0008734">
    <property type="term" value="F:L-aspartate oxidase activity"/>
    <property type="evidence" value="ECO:0007669"/>
    <property type="project" value="UniProtKB-EC"/>
</dbReference>
<evidence type="ECO:0000256" key="1">
    <source>
        <dbReference type="ARBA" id="ARBA00001974"/>
    </source>
</evidence>
<dbReference type="Pfam" id="PF02910">
    <property type="entry name" value="Succ_DH_flav_C"/>
    <property type="match status" value="1"/>
</dbReference>
<dbReference type="InterPro" id="IPR003953">
    <property type="entry name" value="FAD-dep_OxRdtase_2_FAD-bd"/>
</dbReference>
<dbReference type="PIRSF" id="PIRSF000171">
    <property type="entry name" value="SDHA_APRA_LASPO"/>
    <property type="match status" value="1"/>
</dbReference>
<evidence type="ECO:0000259" key="8">
    <source>
        <dbReference type="Pfam" id="PF02910"/>
    </source>
</evidence>
<sequence length="549" mass="58348">MESEKNKGEWVSDGATSNSHHVDVLVIGGGPAGAWAAISAAARGASVLLADKGFCGTSGATAPSGTGVWHVPRDKALREQAKASRLQLGGHLAEDAWMDRVLEQTWLNVERLTEWGYPFPTDAQGQLRRTSLQGPEYMRLMRKKVKEAGVRILDHSPALELLVDEQGAVCGAIGADRQRGESWAARAGAVVIATGGCAFLSRALGCNVLTGDGLLMAAEVGAEFSGMEFSSAYGLSPAFSSVTKSLFYNWASFYRADGSAIEGAGSARGRGVIARTLETEPVYACLDRADADIRRWMQTAQPNFFLPFQRAGIDPFTQRFPVTLRLEGTVRGTGGLNLVDDSCATTVPGLYAAGDAATRELICGGFTGGGSHNAAWALSSGFWAGAGAADHARSARSSARRAARRAGGVAIRGKGSAQLDSAALVRTVQNEVFPYAFNWTRSADTLQASLARLDAAWREARATAPAASVNERVRAREATAMLATARWMYRSALQRTETRGMHRRRDHALSDPAQRHRLISGGLDEVWTRTQAVASGSPLAPARLEGVAA</sequence>
<protein>
    <submittedName>
        <fullName evidence="9">Succinate dehydrogenase/fumarate reductase, flavoprotein subunit</fullName>
    </submittedName>
</protein>
<dbReference type="PANTHER" id="PTHR42716">
    <property type="entry name" value="L-ASPARTATE OXIDASE"/>
    <property type="match status" value="1"/>
</dbReference>
<evidence type="ECO:0000256" key="2">
    <source>
        <dbReference type="ARBA" id="ARBA00022630"/>
    </source>
</evidence>
<feature type="domain" description="Fumarate reductase/succinate dehydrogenase flavoprotein-like C-terminal" evidence="8">
    <location>
        <begin position="440"/>
        <end position="509"/>
    </location>
</feature>
<dbReference type="InterPro" id="IPR036188">
    <property type="entry name" value="FAD/NAD-bd_sf"/>
</dbReference>
<dbReference type="PRINTS" id="PR00411">
    <property type="entry name" value="PNDRDTASEI"/>
</dbReference>
<accession>A0A239G3B7</accession>
<dbReference type="SUPFAM" id="SSF51905">
    <property type="entry name" value="FAD/NAD(P)-binding domain"/>
    <property type="match status" value="1"/>
</dbReference>
<evidence type="ECO:0000259" key="7">
    <source>
        <dbReference type="Pfam" id="PF00890"/>
    </source>
</evidence>
<organism evidence="9 10">
    <name type="scientific">Noviherbaspirillum humi</name>
    <dbReference type="NCBI Taxonomy" id="1688639"/>
    <lineage>
        <taxon>Bacteria</taxon>
        <taxon>Pseudomonadati</taxon>
        <taxon>Pseudomonadota</taxon>
        <taxon>Betaproteobacteria</taxon>
        <taxon>Burkholderiales</taxon>
        <taxon>Oxalobacteraceae</taxon>
        <taxon>Noviherbaspirillum</taxon>
    </lineage>
</organism>
<dbReference type="PRINTS" id="PR00368">
    <property type="entry name" value="FADPNR"/>
</dbReference>
<comment type="cofactor">
    <cofactor evidence="1">
        <name>FAD</name>
        <dbReference type="ChEBI" id="CHEBI:57692"/>
    </cofactor>
</comment>
<dbReference type="RefSeq" id="WP_089399072.1">
    <property type="nucleotide sequence ID" value="NZ_FZOT01000004.1"/>
</dbReference>
<keyword evidence="4" id="KW-0560">Oxidoreductase</keyword>
<reference evidence="9 10" key="1">
    <citation type="submission" date="2017-06" db="EMBL/GenBank/DDBJ databases">
        <authorList>
            <person name="Kim H.J."/>
            <person name="Triplett B.A."/>
        </authorList>
    </citation>
    <scope>NUCLEOTIDE SEQUENCE [LARGE SCALE GENOMIC DNA]</scope>
    <source>
        <strain evidence="9 10">U15</strain>
    </source>
</reference>
<dbReference type="InterPro" id="IPR037099">
    <property type="entry name" value="Fum_R/Succ_DH_flav-like_C_sf"/>
</dbReference>
<name>A0A239G3B7_9BURK</name>
<dbReference type="OrthoDB" id="9805351at2"/>
<gene>
    <name evidence="9" type="ORF">SAMN06265795_104240</name>
</gene>
<dbReference type="Gene3D" id="1.20.58.100">
    <property type="entry name" value="Fumarate reductase/succinate dehydrogenase flavoprotein-like, C-terminal domain"/>
    <property type="match status" value="1"/>
</dbReference>
<comment type="catalytic activity">
    <reaction evidence="5">
        <text>L-aspartate + O2 = iminosuccinate + H2O2</text>
        <dbReference type="Rhea" id="RHEA:25876"/>
        <dbReference type="ChEBI" id="CHEBI:15379"/>
        <dbReference type="ChEBI" id="CHEBI:16240"/>
        <dbReference type="ChEBI" id="CHEBI:29991"/>
        <dbReference type="ChEBI" id="CHEBI:77875"/>
        <dbReference type="EC" id="1.4.3.16"/>
    </reaction>
    <physiologicalReaction direction="left-to-right" evidence="5">
        <dbReference type="Rhea" id="RHEA:25877"/>
    </physiologicalReaction>
</comment>
<keyword evidence="10" id="KW-1185">Reference proteome</keyword>
<evidence type="ECO:0000256" key="4">
    <source>
        <dbReference type="ARBA" id="ARBA00023002"/>
    </source>
</evidence>
<dbReference type="Proteomes" id="UP000198284">
    <property type="component" value="Unassembled WGS sequence"/>
</dbReference>
<evidence type="ECO:0000256" key="3">
    <source>
        <dbReference type="ARBA" id="ARBA00022827"/>
    </source>
</evidence>
<keyword evidence="3" id="KW-0274">FAD</keyword>
<dbReference type="SUPFAM" id="SSF46977">
    <property type="entry name" value="Succinate dehydrogenase/fumarate reductase flavoprotein C-terminal domain"/>
    <property type="match status" value="1"/>
</dbReference>